<keyword evidence="2" id="KW-0812">Transmembrane</keyword>
<feature type="compositionally biased region" description="Basic and acidic residues" evidence="1">
    <location>
        <begin position="82"/>
        <end position="100"/>
    </location>
</feature>
<gene>
    <name evidence="2" type="ORF">AVDCRST_MAG25-1121</name>
</gene>
<dbReference type="EMBL" id="CADCVI010000069">
    <property type="protein sequence ID" value="CAA9463040.1"/>
    <property type="molecule type" value="Genomic_DNA"/>
</dbReference>
<organism evidence="2">
    <name type="scientific">uncultured Rubrobacteraceae bacterium</name>
    <dbReference type="NCBI Taxonomy" id="349277"/>
    <lineage>
        <taxon>Bacteria</taxon>
        <taxon>Bacillati</taxon>
        <taxon>Actinomycetota</taxon>
        <taxon>Rubrobacteria</taxon>
        <taxon>Rubrobacterales</taxon>
        <taxon>Rubrobacteraceae</taxon>
        <taxon>environmental samples</taxon>
    </lineage>
</organism>
<keyword evidence="2" id="KW-0472">Membrane</keyword>
<sequence length="189" mass="20342">EAGGRPRLLVRTPGGIWVRRLPRRVVPKGRGLRRGGAGPFPRPLRGGCRRRARRLARGRARSGGARDRARPVLPQHFPGRPQDVRGGREGARDRPLRGREGAGPGAAPAGAVVSLHAVHAQRGHGGPAPRPRPLPGSRHGRRGGPDALRRGPRRDRRALRALPTPQRHPRSRDHARRGGVPAGPGLVVL</sequence>
<accession>A0A6J4R6N2</accession>
<reference evidence="2" key="1">
    <citation type="submission" date="2020-02" db="EMBL/GenBank/DDBJ databases">
        <authorList>
            <person name="Meier V. D."/>
        </authorList>
    </citation>
    <scope>NUCLEOTIDE SEQUENCE</scope>
    <source>
        <strain evidence="2">AVDCRST_MAG25</strain>
    </source>
</reference>
<protein>
    <submittedName>
        <fullName evidence="2">FIG027190: Putative transmembrane protein</fullName>
    </submittedName>
</protein>
<name>A0A6J4R6N2_9ACTN</name>
<feature type="compositionally biased region" description="Basic residues" evidence="1">
    <location>
        <begin position="167"/>
        <end position="177"/>
    </location>
</feature>
<evidence type="ECO:0000313" key="2">
    <source>
        <dbReference type="EMBL" id="CAA9463040.1"/>
    </source>
</evidence>
<feature type="compositionally biased region" description="Basic residues" evidence="1">
    <location>
        <begin position="47"/>
        <end position="60"/>
    </location>
</feature>
<feature type="compositionally biased region" description="Basic residues" evidence="1">
    <location>
        <begin position="150"/>
        <end position="159"/>
    </location>
</feature>
<feature type="region of interest" description="Disordered" evidence="1">
    <location>
        <begin position="28"/>
        <end position="189"/>
    </location>
</feature>
<proteinExistence type="predicted"/>
<evidence type="ECO:0000256" key="1">
    <source>
        <dbReference type="SAM" id="MobiDB-lite"/>
    </source>
</evidence>
<feature type="non-terminal residue" evidence="2">
    <location>
        <position position="1"/>
    </location>
</feature>
<dbReference type="AlphaFoldDB" id="A0A6J4R6N2"/>
<feature type="non-terminal residue" evidence="2">
    <location>
        <position position="189"/>
    </location>
</feature>